<dbReference type="HAMAP" id="MF_02087">
    <property type="entry name" value="PLP_homeostasis"/>
    <property type="match status" value="1"/>
</dbReference>
<dbReference type="CDD" id="cd00635">
    <property type="entry name" value="PLPDE_III_YBL036c_like"/>
    <property type="match status" value="1"/>
</dbReference>
<evidence type="ECO:0000259" key="5">
    <source>
        <dbReference type="Pfam" id="PF01168"/>
    </source>
</evidence>
<feature type="modified residue" description="N6-(pyridoxal phosphate)lysine" evidence="2 3">
    <location>
        <position position="43"/>
    </location>
</feature>
<feature type="domain" description="Alanine racemase N-terminal" evidence="5">
    <location>
        <begin position="15"/>
        <end position="238"/>
    </location>
</feature>
<dbReference type="AlphaFoldDB" id="A0A7Y2EGS1"/>
<dbReference type="NCBIfam" id="TIGR00044">
    <property type="entry name" value="YggS family pyridoxal phosphate-dependent enzyme"/>
    <property type="match status" value="1"/>
</dbReference>
<dbReference type="EMBL" id="JABDJR010000610">
    <property type="protein sequence ID" value="NNF08083.1"/>
    <property type="molecule type" value="Genomic_DNA"/>
</dbReference>
<keyword evidence="1 2" id="KW-0663">Pyridoxal phosphate</keyword>
<proteinExistence type="inferred from homology"/>
<evidence type="ECO:0000256" key="2">
    <source>
        <dbReference type="HAMAP-Rule" id="MF_02087"/>
    </source>
</evidence>
<reference evidence="6 7" key="1">
    <citation type="submission" date="2020-03" db="EMBL/GenBank/DDBJ databases">
        <title>Metabolic flexibility allows generalist bacteria to become dominant in a frequently disturbed ecosystem.</title>
        <authorList>
            <person name="Chen Y.-J."/>
            <person name="Leung P.M."/>
            <person name="Bay S.K."/>
            <person name="Hugenholtz P."/>
            <person name="Kessler A.J."/>
            <person name="Shelley G."/>
            <person name="Waite D.W."/>
            <person name="Cook P.L."/>
            <person name="Greening C."/>
        </authorList>
    </citation>
    <scope>NUCLEOTIDE SEQUENCE [LARGE SCALE GENOMIC DNA]</scope>
    <source>
        <strain evidence="6">SS_bin_28</strain>
    </source>
</reference>
<dbReference type="GO" id="GO:0030170">
    <property type="term" value="F:pyridoxal phosphate binding"/>
    <property type="evidence" value="ECO:0007669"/>
    <property type="project" value="UniProtKB-UniRule"/>
</dbReference>
<comment type="caution">
    <text evidence="6">The sequence shown here is derived from an EMBL/GenBank/DDBJ whole genome shotgun (WGS) entry which is preliminary data.</text>
</comment>
<dbReference type="Proteomes" id="UP000547674">
    <property type="component" value="Unassembled WGS sequence"/>
</dbReference>
<gene>
    <name evidence="6" type="ORF">HKN21_15070</name>
</gene>
<dbReference type="SUPFAM" id="SSF51419">
    <property type="entry name" value="PLP-binding barrel"/>
    <property type="match status" value="1"/>
</dbReference>
<evidence type="ECO:0000313" key="6">
    <source>
        <dbReference type="EMBL" id="NNF08083.1"/>
    </source>
</evidence>
<dbReference type="PANTHER" id="PTHR10146">
    <property type="entry name" value="PROLINE SYNTHETASE CO-TRANSCRIBED BACTERIAL HOMOLOG PROTEIN"/>
    <property type="match status" value="1"/>
</dbReference>
<dbReference type="PANTHER" id="PTHR10146:SF14">
    <property type="entry name" value="PYRIDOXAL PHOSPHATE HOMEOSTASIS PROTEIN"/>
    <property type="match status" value="1"/>
</dbReference>
<evidence type="ECO:0000313" key="7">
    <source>
        <dbReference type="Proteomes" id="UP000547674"/>
    </source>
</evidence>
<evidence type="ECO:0000256" key="4">
    <source>
        <dbReference type="RuleBase" id="RU004514"/>
    </source>
</evidence>
<evidence type="ECO:0000256" key="3">
    <source>
        <dbReference type="PIRSR" id="PIRSR004848-1"/>
    </source>
</evidence>
<dbReference type="Pfam" id="PF01168">
    <property type="entry name" value="Ala_racemase_N"/>
    <property type="match status" value="1"/>
</dbReference>
<dbReference type="Gene3D" id="3.20.20.10">
    <property type="entry name" value="Alanine racemase"/>
    <property type="match status" value="1"/>
</dbReference>
<name>A0A7Y2EGS1_UNCEI</name>
<sequence>MFSPEDASREAQSRLQQVLHRIHSAAEAAGRDPAGVKLLAVSKVFPAEAVVRMALLGQTRFGENRVQEAVRKIPEVHSQWDGTLLEWRLIGHLQRNKAKAALDVFTHIDSLDSVRLAEALDAELEKRETSLPVLLQFNCSGETSKGGFEPENWEEAAEAVATKSSLRVTGLMTIGANTGDPEDARDAFRKLVEIQDRLQQKWGRRLPDLSMGMSGDLEIAVEEGSTMVRVGTALFGAREKKV</sequence>
<dbReference type="PIRSF" id="PIRSF004848">
    <property type="entry name" value="YBL036c_PLPDEIII"/>
    <property type="match status" value="1"/>
</dbReference>
<comment type="cofactor">
    <cofactor evidence="3">
        <name>pyridoxal 5'-phosphate</name>
        <dbReference type="ChEBI" id="CHEBI:597326"/>
    </cofactor>
</comment>
<protein>
    <recommendedName>
        <fullName evidence="2">Pyridoxal phosphate homeostasis protein</fullName>
        <shortName evidence="2">PLP homeostasis protein</shortName>
    </recommendedName>
</protein>
<dbReference type="InterPro" id="IPR029066">
    <property type="entry name" value="PLP-binding_barrel"/>
</dbReference>
<comment type="function">
    <text evidence="2">Pyridoxal 5'-phosphate (PLP)-binding protein, which is involved in PLP homeostasis.</text>
</comment>
<dbReference type="InterPro" id="IPR011078">
    <property type="entry name" value="PyrdxlP_homeostasis"/>
</dbReference>
<evidence type="ECO:0000256" key="1">
    <source>
        <dbReference type="ARBA" id="ARBA00022898"/>
    </source>
</evidence>
<accession>A0A7Y2EGS1</accession>
<dbReference type="InterPro" id="IPR001608">
    <property type="entry name" value="Ala_racemase_N"/>
</dbReference>
<organism evidence="6 7">
    <name type="scientific">Eiseniibacteriota bacterium</name>
    <dbReference type="NCBI Taxonomy" id="2212470"/>
    <lineage>
        <taxon>Bacteria</taxon>
        <taxon>Candidatus Eiseniibacteriota</taxon>
    </lineage>
</organism>
<dbReference type="FunFam" id="3.20.20.10:FF:000018">
    <property type="entry name" value="Pyridoxal phosphate homeostasis protein"/>
    <property type="match status" value="1"/>
</dbReference>
<comment type="similarity">
    <text evidence="2 4">Belongs to the pyridoxal phosphate-binding protein YggS/PROSC family.</text>
</comment>